<dbReference type="Gene3D" id="3.40.50.300">
    <property type="entry name" value="P-loop containing nucleotide triphosphate hydrolases"/>
    <property type="match status" value="1"/>
</dbReference>
<feature type="binding site" evidence="7">
    <location>
        <begin position="166"/>
        <end position="173"/>
    </location>
    <ligand>
        <name>GTP</name>
        <dbReference type="ChEBI" id="CHEBI:37565"/>
    </ligand>
</feature>
<evidence type="ECO:0000259" key="9">
    <source>
        <dbReference type="PROSITE" id="PS51883"/>
    </source>
</evidence>
<dbReference type="FunFam" id="2.70.210.12:FF:000001">
    <property type="entry name" value="GTPase Obg"/>
    <property type="match status" value="1"/>
</dbReference>
<dbReference type="GO" id="GO:0000287">
    <property type="term" value="F:magnesium ion binding"/>
    <property type="evidence" value="ECO:0007669"/>
    <property type="project" value="InterPro"/>
</dbReference>
<evidence type="ECO:0000256" key="4">
    <source>
        <dbReference type="ARBA" id="ARBA00022801"/>
    </source>
</evidence>
<dbReference type="PIRSF" id="PIRSF002401">
    <property type="entry name" value="GTP_bd_Obg/CgtA"/>
    <property type="match status" value="1"/>
</dbReference>
<dbReference type="EC" id="3.6.5.-" evidence="7"/>
<organism evidence="10 11">
    <name type="scientific">Candidatus Desulfacyla euxinica</name>
    <dbReference type="NCBI Taxonomy" id="2841693"/>
    <lineage>
        <taxon>Bacteria</taxon>
        <taxon>Deltaproteobacteria</taxon>
        <taxon>Candidatus Desulfacyla</taxon>
    </lineage>
</organism>
<comment type="function">
    <text evidence="7">An essential GTPase which binds GTP, GDP and possibly (p)ppGpp with moderate affinity, with high nucleotide exchange rates and a fairly low GTP hydrolysis rate. Plays a role in control of the cell cycle, stress response, ribosome biogenesis and in those bacteria that undergo differentiation, in morphogenesis control.</text>
</comment>
<dbReference type="Proteomes" id="UP000650524">
    <property type="component" value="Unassembled WGS sequence"/>
</dbReference>
<dbReference type="PANTHER" id="PTHR11702:SF31">
    <property type="entry name" value="MITOCHONDRIAL RIBOSOME-ASSOCIATED GTPASE 2"/>
    <property type="match status" value="1"/>
</dbReference>
<dbReference type="PROSITE" id="PS00905">
    <property type="entry name" value="GTP1_OBG"/>
    <property type="match status" value="1"/>
</dbReference>
<protein>
    <recommendedName>
        <fullName evidence="7">GTPase Obg</fullName>
        <ecNumber evidence="7">3.6.5.-</ecNumber>
    </recommendedName>
    <alternativeName>
        <fullName evidence="7">GTP-binding protein Obg</fullName>
    </alternativeName>
</protein>
<dbReference type="Pfam" id="PF01926">
    <property type="entry name" value="MMR_HSR1"/>
    <property type="match status" value="1"/>
</dbReference>
<dbReference type="GO" id="GO:0042254">
    <property type="term" value="P:ribosome biogenesis"/>
    <property type="evidence" value="ECO:0007669"/>
    <property type="project" value="UniProtKB-UniRule"/>
</dbReference>
<dbReference type="PANTHER" id="PTHR11702">
    <property type="entry name" value="DEVELOPMENTALLY REGULATED GTP-BINDING PROTEIN-RELATED"/>
    <property type="match status" value="1"/>
</dbReference>
<feature type="binding site" evidence="7">
    <location>
        <begin position="313"/>
        <end position="315"/>
    </location>
    <ligand>
        <name>GTP</name>
        <dbReference type="ChEBI" id="CHEBI:37565"/>
    </ligand>
</feature>
<feature type="binding site" evidence="7">
    <location>
        <position position="193"/>
    </location>
    <ligand>
        <name>Mg(2+)</name>
        <dbReference type="ChEBI" id="CHEBI:18420"/>
    </ligand>
</feature>
<comment type="cofactor">
    <cofactor evidence="7">
        <name>Mg(2+)</name>
        <dbReference type="ChEBI" id="CHEBI:18420"/>
    </cofactor>
</comment>
<feature type="domain" description="Obg" evidence="9">
    <location>
        <begin position="1"/>
        <end position="159"/>
    </location>
</feature>
<dbReference type="InterPro" id="IPR031167">
    <property type="entry name" value="G_OBG"/>
</dbReference>
<proteinExistence type="inferred from homology"/>
<dbReference type="NCBIfam" id="TIGR02729">
    <property type="entry name" value="Obg_CgtA"/>
    <property type="match status" value="1"/>
</dbReference>
<gene>
    <name evidence="10" type="primary">obgE</name>
    <name evidence="7" type="synonym">obg</name>
    <name evidence="10" type="ORF">H8E19_03810</name>
</gene>
<dbReference type="NCBIfam" id="NF008955">
    <property type="entry name" value="PRK12297.1"/>
    <property type="match status" value="1"/>
</dbReference>
<dbReference type="PROSITE" id="PS51883">
    <property type="entry name" value="OBG"/>
    <property type="match status" value="1"/>
</dbReference>
<dbReference type="InterPro" id="IPR014100">
    <property type="entry name" value="GTP-bd_Obg/CgtA"/>
</dbReference>
<evidence type="ECO:0000256" key="6">
    <source>
        <dbReference type="ARBA" id="ARBA00023134"/>
    </source>
</evidence>
<dbReference type="HAMAP" id="MF_01454">
    <property type="entry name" value="GTPase_Obg"/>
    <property type="match status" value="1"/>
</dbReference>
<evidence type="ECO:0000256" key="2">
    <source>
        <dbReference type="ARBA" id="ARBA00022490"/>
    </source>
</evidence>
<dbReference type="GO" id="GO:0005737">
    <property type="term" value="C:cytoplasm"/>
    <property type="evidence" value="ECO:0007669"/>
    <property type="project" value="UniProtKB-SubCell"/>
</dbReference>
<name>A0A8J6MZA7_9DELT</name>
<evidence type="ECO:0000313" key="10">
    <source>
        <dbReference type="EMBL" id="MBC8176508.1"/>
    </source>
</evidence>
<dbReference type="NCBIfam" id="NF008956">
    <property type="entry name" value="PRK12299.1"/>
    <property type="match status" value="1"/>
</dbReference>
<dbReference type="EMBL" id="JACNJD010000140">
    <property type="protein sequence ID" value="MBC8176508.1"/>
    <property type="molecule type" value="Genomic_DNA"/>
</dbReference>
<dbReference type="CDD" id="cd01898">
    <property type="entry name" value="Obg"/>
    <property type="match status" value="1"/>
</dbReference>
<evidence type="ECO:0000256" key="5">
    <source>
        <dbReference type="ARBA" id="ARBA00022842"/>
    </source>
</evidence>
<dbReference type="PROSITE" id="PS51710">
    <property type="entry name" value="G_OBG"/>
    <property type="match status" value="1"/>
</dbReference>
<feature type="domain" description="OBG-type G" evidence="8">
    <location>
        <begin position="160"/>
        <end position="332"/>
    </location>
</feature>
<keyword evidence="3 7" id="KW-0547">Nucleotide-binding</keyword>
<comment type="subcellular location">
    <subcellularLocation>
        <location evidence="7">Cytoplasm</location>
    </subcellularLocation>
</comment>
<sequence length="343" mass="37541">MVFLDEAAITARSGDGGKGCVSFRRERFVPKGGPDGGNGGDGGSIIIRATKKLYTLRDFSRRRYFKAGNGGTGKGKNQSGRNSPHCIIETPVGTIIQDDETGEVLADLIEDKQEIVLISGGKGGKGNQHFATSTNRAPRMAQPGLPGQEKRLKLTLKLLADIGLVGLPNAGKSTILSRLTMARPKIDNYPFTTIVPNLGVISFDDEKTLVMADIPGLIEGASSGRGLGDRFLRHIERTNLLLHILDITCKPGPDILEDFLMLRHEMGKFAPELIDKPFFVAINKMDLYGPEHRDIEELRKAIEERGAESFLISALTGEGLEELKEKILQRWEEGREAFFSGKN</sequence>
<comment type="subunit">
    <text evidence="7">Monomer.</text>
</comment>
<dbReference type="Pfam" id="PF01018">
    <property type="entry name" value="GTP1_OBG"/>
    <property type="match status" value="1"/>
</dbReference>
<evidence type="ECO:0000256" key="1">
    <source>
        <dbReference type="ARBA" id="ARBA00007699"/>
    </source>
</evidence>
<evidence type="ECO:0000256" key="7">
    <source>
        <dbReference type="HAMAP-Rule" id="MF_01454"/>
    </source>
</evidence>
<reference evidence="10 11" key="1">
    <citation type="submission" date="2020-08" db="EMBL/GenBank/DDBJ databases">
        <title>Bridging the membrane lipid divide: bacteria of the FCB group superphylum have the potential to synthesize archaeal ether lipids.</title>
        <authorList>
            <person name="Villanueva L."/>
            <person name="Von Meijenfeldt F.A.B."/>
            <person name="Westbye A.B."/>
            <person name="Yadav S."/>
            <person name="Hopmans E.C."/>
            <person name="Dutilh B.E."/>
            <person name="Sinninghe Damste J.S."/>
        </authorList>
    </citation>
    <scope>NUCLEOTIDE SEQUENCE [LARGE SCALE GENOMIC DNA]</scope>
    <source>
        <strain evidence="10">NIOZ-UU27</strain>
    </source>
</reference>
<keyword evidence="2 7" id="KW-0963">Cytoplasm</keyword>
<keyword evidence="7" id="KW-0479">Metal-binding</keyword>
<dbReference type="AlphaFoldDB" id="A0A8J6MZA7"/>
<comment type="caution">
    <text evidence="10">The sequence shown here is derived from an EMBL/GenBank/DDBJ whole genome shotgun (WGS) entry which is preliminary data.</text>
</comment>
<dbReference type="PRINTS" id="PR00326">
    <property type="entry name" value="GTP1OBG"/>
</dbReference>
<dbReference type="InterPro" id="IPR036726">
    <property type="entry name" value="GTP1_OBG_dom_sf"/>
</dbReference>
<feature type="binding site" evidence="7">
    <location>
        <begin position="213"/>
        <end position="216"/>
    </location>
    <ligand>
        <name>GTP</name>
        <dbReference type="ChEBI" id="CHEBI:37565"/>
    </ligand>
</feature>
<comment type="similarity">
    <text evidence="1 7">Belongs to the TRAFAC class OBG-HflX-like GTPase superfamily. OBG GTPase family.</text>
</comment>
<dbReference type="Gene3D" id="2.70.210.12">
    <property type="entry name" value="GTP1/OBG domain"/>
    <property type="match status" value="1"/>
</dbReference>
<feature type="binding site" evidence="7">
    <location>
        <position position="173"/>
    </location>
    <ligand>
        <name>Mg(2+)</name>
        <dbReference type="ChEBI" id="CHEBI:18420"/>
    </ligand>
</feature>
<dbReference type="SUPFAM" id="SSF82051">
    <property type="entry name" value="Obg GTP-binding protein N-terminal domain"/>
    <property type="match status" value="1"/>
</dbReference>
<evidence type="ECO:0000256" key="3">
    <source>
        <dbReference type="ARBA" id="ARBA00022741"/>
    </source>
</evidence>
<dbReference type="InterPro" id="IPR045086">
    <property type="entry name" value="OBG_GTPase"/>
</dbReference>
<evidence type="ECO:0000313" key="11">
    <source>
        <dbReference type="Proteomes" id="UP000650524"/>
    </source>
</evidence>
<accession>A0A8J6MZA7</accession>
<dbReference type="SUPFAM" id="SSF52540">
    <property type="entry name" value="P-loop containing nucleoside triphosphate hydrolases"/>
    <property type="match status" value="1"/>
</dbReference>
<dbReference type="GO" id="GO:0003924">
    <property type="term" value="F:GTPase activity"/>
    <property type="evidence" value="ECO:0007669"/>
    <property type="project" value="UniProtKB-UniRule"/>
</dbReference>
<dbReference type="InterPro" id="IPR006074">
    <property type="entry name" value="GTP1-OBG_CS"/>
</dbReference>
<keyword evidence="4 7" id="KW-0378">Hydrolase</keyword>
<dbReference type="GO" id="GO:0005525">
    <property type="term" value="F:GTP binding"/>
    <property type="evidence" value="ECO:0007669"/>
    <property type="project" value="UniProtKB-UniRule"/>
</dbReference>
<keyword evidence="6 7" id="KW-0342">GTP-binding</keyword>
<keyword evidence="5 7" id="KW-0460">Magnesium</keyword>
<feature type="binding site" evidence="7">
    <location>
        <begin position="191"/>
        <end position="195"/>
    </location>
    <ligand>
        <name>GTP</name>
        <dbReference type="ChEBI" id="CHEBI:37565"/>
    </ligand>
</feature>
<feature type="binding site" evidence="7">
    <location>
        <begin position="283"/>
        <end position="286"/>
    </location>
    <ligand>
        <name>GTP</name>
        <dbReference type="ChEBI" id="CHEBI:37565"/>
    </ligand>
</feature>
<dbReference type="InterPro" id="IPR027417">
    <property type="entry name" value="P-loop_NTPase"/>
</dbReference>
<dbReference type="InterPro" id="IPR006169">
    <property type="entry name" value="GTP1_OBG_dom"/>
</dbReference>
<dbReference type="InterPro" id="IPR006073">
    <property type="entry name" value="GTP-bd"/>
</dbReference>
<evidence type="ECO:0000259" key="8">
    <source>
        <dbReference type="PROSITE" id="PS51710"/>
    </source>
</evidence>